<evidence type="ECO:0000259" key="2">
    <source>
        <dbReference type="Pfam" id="PF13767"/>
    </source>
</evidence>
<accession>A0A5R9QER3</accession>
<name>A0A5R9QER3_9GAMM</name>
<organism evidence="3 4">
    <name type="scientific">Stutzerimonas nosocomialis</name>
    <dbReference type="NCBI Taxonomy" id="1056496"/>
    <lineage>
        <taxon>Bacteria</taxon>
        <taxon>Pseudomonadati</taxon>
        <taxon>Pseudomonadota</taxon>
        <taxon>Gammaproteobacteria</taxon>
        <taxon>Pseudomonadales</taxon>
        <taxon>Pseudomonadaceae</taxon>
        <taxon>Stutzerimonas</taxon>
    </lineage>
</organism>
<keyword evidence="1" id="KW-0732">Signal</keyword>
<evidence type="ECO:0000313" key="3">
    <source>
        <dbReference type="EMBL" id="TLX63253.1"/>
    </source>
</evidence>
<dbReference type="InterPro" id="IPR025433">
    <property type="entry name" value="DUF4168"/>
</dbReference>
<evidence type="ECO:0000256" key="1">
    <source>
        <dbReference type="SAM" id="SignalP"/>
    </source>
</evidence>
<protein>
    <recommendedName>
        <fullName evidence="2">DUF4168 domain-containing protein</fullName>
    </recommendedName>
</protein>
<keyword evidence="4" id="KW-1185">Reference proteome</keyword>
<sequence>MTMLPTRIASASLLALFMAVGASQVSAQTSGAQPPAAQPAPAMQAANISEEKLESFADSLGEIMQIREDFTARLEKTGDPAEAQRLQQEANEKMMETVESNDLSVDEYNAINAAIQNDPELRNRVIAMLQ</sequence>
<reference evidence="3 4" key="1">
    <citation type="journal article" date="2017" name="Eur. J. Clin. Microbiol. Infect. Dis.">
        <title>Uncommonly isolated clinical Pseudomonas: identification and phylogenetic assignation.</title>
        <authorList>
            <person name="Mulet M."/>
            <person name="Gomila M."/>
            <person name="Ramirez A."/>
            <person name="Cardew S."/>
            <person name="Moore E.R."/>
            <person name="Lalucat J."/>
            <person name="Garcia-Valdes E."/>
        </authorList>
    </citation>
    <scope>NUCLEOTIDE SEQUENCE [LARGE SCALE GENOMIC DNA]</scope>
    <source>
        <strain evidence="3 4">SD129</strain>
    </source>
</reference>
<dbReference type="Pfam" id="PF13767">
    <property type="entry name" value="DUF4168"/>
    <property type="match status" value="1"/>
</dbReference>
<feature type="chain" id="PRO_5024276990" description="DUF4168 domain-containing protein" evidence="1">
    <location>
        <begin position="28"/>
        <end position="130"/>
    </location>
</feature>
<comment type="caution">
    <text evidence="3">The sequence shown here is derived from an EMBL/GenBank/DDBJ whole genome shotgun (WGS) entry which is preliminary data.</text>
</comment>
<evidence type="ECO:0000313" key="4">
    <source>
        <dbReference type="Proteomes" id="UP000306753"/>
    </source>
</evidence>
<dbReference type="Proteomes" id="UP000306753">
    <property type="component" value="Unassembled WGS sequence"/>
</dbReference>
<proteinExistence type="predicted"/>
<dbReference type="EMBL" id="QLAG01000013">
    <property type="protein sequence ID" value="TLX63253.1"/>
    <property type="molecule type" value="Genomic_DNA"/>
</dbReference>
<feature type="signal peptide" evidence="1">
    <location>
        <begin position="1"/>
        <end position="27"/>
    </location>
</feature>
<dbReference type="RefSeq" id="WP_138411831.1">
    <property type="nucleotide sequence ID" value="NZ_QLAF01000018.1"/>
</dbReference>
<gene>
    <name evidence="3" type="ORF">DN820_12015</name>
</gene>
<dbReference type="AlphaFoldDB" id="A0A5R9QER3"/>
<feature type="domain" description="DUF4168" evidence="2">
    <location>
        <begin position="49"/>
        <end position="125"/>
    </location>
</feature>